<dbReference type="GeneID" id="94427334"/>
<comment type="caution">
    <text evidence="3">The sequence shown here is derived from an EMBL/GenBank/DDBJ whole genome shotgun (WGS) entry which is preliminary data.</text>
</comment>
<protein>
    <recommendedName>
        <fullName evidence="5">Transmembrane protein</fullName>
    </recommendedName>
</protein>
<sequence>MSFNHHLLLHLLLPSPSFLRFLLPLLTPIFLSFFLFISSTICGKREEEREGRERGEEESGRPPHSSAYLPAELGIKRTPRRGRTRRRKRTQQRKDRKEEEREEK</sequence>
<evidence type="ECO:0000313" key="3">
    <source>
        <dbReference type="EMBL" id="PHJ22228.1"/>
    </source>
</evidence>
<gene>
    <name evidence="3" type="ORF">CSUI_003928</name>
</gene>
<dbReference type="AlphaFoldDB" id="A0A2C6L2F9"/>
<feature type="compositionally biased region" description="Basic and acidic residues" evidence="1">
    <location>
        <begin position="44"/>
        <end position="61"/>
    </location>
</feature>
<keyword evidence="4" id="KW-1185">Reference proteome</keyword>
<name>A0A2C6L2F9_9APIC</name>
<accession>A0A2C6L2F9</accession>
<dbReference type="VEuPathDB" id="ToxoDB:CSUI_003928"/>
<feature type="transmembrane region" description="Helical" evidence="2">
    <location>
        <begin position="20"/>
        <end position="42"/>
    </location>
</feature>
<keyword evidence="2" id="KW-0472">Membrane</keyword>
<feature type="compositionally biased region" description="Basic and acidic residues" evidence="1">
    <location>
        <begin position="92"/>
        <end position="104"/>
    </location>
</feature>
<dbReference type="RefSeq" id="XP_067923905.1">
    <property type="nucleotide sequence ID" value="XM_068064123.1"/>
</dbReference>
<reference evidence="3 4" key="1">
    <citation type="journal article" date="2017" name="Int. J. Parasitol.">
        <title>The genome of the protozoan parasite Cystoisospora suis and a reverse vaccinology approach to identify vaccine candidates.</title>
        <authorList>
            <person name="Palmieri N."/>
            <person name="Shrestha A."/>
            <person name="Ruttkowski B."/>
            <person name="Beck T."/>
            <person name="Vogl C."/>
            <person name="Tomley F."/>
            <person name="Blake D.P."/>
            <person name="Joachim A."/>
        </authorList>
    </citation>
    <scope>NUCLEOTIDE SEQUENCE [LARGE SCALE GENOMIC DNA]</scope>
    <source>
        <strain evidence="3 4">Wien I</strain>
    </source>
</reference>
<dbReference type="EMBL" id="MIGC01001773">
    <property type="protein sequence ID" value="PHJ22228.1"/>
    <property type="molecule type" value="Genomic_DNA"/>
</dbReference>
<evidence type="ECO:0000256" key="2">
    <source>
        <dbReference type="SAM" id="Phobius"/>
    </source>
</evidence>
<keyword evidence="2" id="KW-0812">Transmembrane</keyword>
<evidence type="ECO:0008006" key="5">
    <source>
        <dbReference type="Google" id="ProtNLM"/>
    </source>
</evidence>
<keyword evidence="2" id="KW-1133">Transmembrane helix</keyword>
<organism evidence="3 4">
    <name type="scientific">Cystoisospora suis</name>
    <dbReference type="NCBI Taxonomy" id="483139"/>
    <lineage>
        <taxon>Eukaryota</taxon>
        <taxon>Sar</taxon>
        <taxon>Alveolata</taxon>
        <taxon>Apicomplexa</taxon>
        <taxon>Conoidasida</taxon>
        <taxon>Coccidia</taxon>
        <taxon>Eucoccidiorida</taxon>
        <taxon>Eimeriorina</taxon>
        <taxon>Sarcocystidae</taxon>
        <taxon>Cystoisospora</taxon>
    </lineage>
</organism>
<feature type="region of interest" description="Disordered" evidence="1">
    <location>
        <begin position="44"/>
        <end position="104"/>
    </location>
</feature>
<evidence type="ECO:0000256" key="1">
    <source>
        <dbReference type="SAM" id="MobiDB-lite"/>
    </source>
</evidence>
<feature type="compositionally biased region" description="Basic residues" evidence="1">
    <location>
        <begin position="77"/>
        <end position="91"/>
    </location>
</feature>
<dbReference type="Proteomes" id="UP000221165">
    <property type="component" value="Unassembled WGS sequence"/>
</dbReference>
<proteinExistence type="predicted"/>
<evidence type="ECO:0000313" key="4">
    <source>
        <dbReference type="Proteomes" id="UP000221165"/>
    </source>
</evidence>